<evidence type="ECO:0000256" key="4">
    <source>
        <dbReference type="ARBA" id="ARBA00022692"/>
    </source>
</evidence>
<comment type="subcellular location">
    <subcellularLocation>
        <location evidence="1">Membrane</location>
        <topology evidence="1">Multi-pass membrane protein</topology>
    </subcellularLocation>
</comment>
<feature type="transmembrane region" description="Helical" evidence="7">
    <location>
        <begin position="499"/>
        <end position="520"/>
    </location>
</feature>
<evidence type="ECO:0000256" key="3">
    <source>
        <dbReference type="ARBA" id="ARBA00022679"/>
    </source>
</evidence>
<dbReference type="GO" id="GO:0016757">
    <property type="term" value="F:glycosyltransferase activity"/>
    <property type="evidence" value="ECO:0007669"/>
    <property type="project" value="UniProtKB-KW"/>
</dbReference>
<reference evidence="10" key="1">
    <citation type="journal article" date="2019" name="Int. J. Syst. Evol. Microbiol.">
        <title>The Global Catalogue of Microorganisms (GCM) 10K type strain sequencing project: providing services to taxonomists for standard genome sequencing and annotation.</title>
        <authorList>
            <consortium name="The Broad Institute Genomics Platform"/>
            <consortium name="The Broad Institute Genome Sequencing Center for Infectious Disease"/>
            <person name="Wu L."/>
            <person name="Ma J."/>
        </authorList>
    </citation>
    <scope>NUCLEOTIDE SEQUENCE [LARGE SCALE GENOMIC DNA]</scope>
    <source>
        <strain evidence="10">KCTC 62102</strain>
    </source>
</reference>
<sequence>MTLALRPSPHVDRPAPQRRLAMGASLLHAGVVGPEDMVMALAHRGREAGCLPDVLRARGLVVEGDLLAAEARNRGMGLVDPLADPPDARLIAALGPADCLRLGLVPWRRAGDVTVVATSRPAEFPRLRNWLTARLGPVCPALASPRAVEGAVHALAGAALALAAESRVAEAESCRAWPRLHRSPRSMAVLALLATLALAQPTAFALGLLAFFAVTLVLLVGLKLAALLAALALRPAPVIPPGGGIDPMITIIVALYRESDIAPRLVARLARLDYPTELLDVLLVVEEDDRMTRDALAASELPEWMRVITVPRGSVKTKPRALNHALVYARGAIVGVYDAEDAPDPDQLTRVVAQFQRSGPEVACLQGMLDYYNPRTNWLSRCFTIEYAGWFRLILPGIARLGLVVPLGGTTLFFRRNVLEELGAWDAHNVTEDADLGLRLARHGYRTEIVETVTGEEANCRALPWIKQRSRWQKGYMMTWAVHMRAPLLLLRQLGPWRFLGVQVLILGSIVQSLLSPLAWTFWLVPLGFAHPLFAALPAAAVWAMTATFILSDAVNLAIGLIGLHRSGHGISLLWVVTTKLYYPLASLSAYKALIELATRPFYWDKTTHGLFDQSGGR</sequence>
<dbReference type="Proteomes" id="UP001595445">
    <property type="component" value="Unassembled WGS sequence"/>
</dbReference>
<dbReference type="EMBL" id="JBHRSM010000016">
    <property type="protein sequence ID" value="MFC3086326.1"/>
    <property type="molecule type" value="Genomic_DNA"/>
</dbReference>
<dbReference type="InterPro" id="IPR007831">
    <property type="entry name" value="T2SS_GspE_N"/>
</dbReference>
<feature type="transmembrane region" description="Helical" evidence="7">
    <location>
        <begin position="187"/>
        <end position="204"/>
    </location>
</feature>
<dbReference type="SUPFAM" id="SSF53448">
    <property type="entry name" value="Nucleotide-diphospho-sugar transferases"/>
    <property type="match status" value="1"/>
</dbReference>
<dbReference type="Pfam" id="PF13641">
    <property type="entry name" value="Glyco_tranf_2_3"/>
    <property type="match status" value="1"/>
</dbReference>
<keyword evidence="10" id="KW-1185">Reference proteome</keyword>
<organism evidence="9 10">
    <name type="scientific">Tabrizicola soli</name>
    <dbReference type="NCBI Taxonomy" id="2185115"/>
    <lineage>
        <taxon>Bacteria</taxon>
        <taxon>Pseudomonadati</taxon>
        <taxon>Pseudomonadota</taxon>
        <taxon>Alphaproteobacteria</taxon>
        <taxon>Rhodobacterales</taxon>
        <taxon>Paracoccaceae</taxon>
        <taxon>Tabrizicola</taxon>
    </lineage>
</organism>
<dbReference type="PANTHER" id="PTHR43867:SF2">
    <property type="entry name" value="CELLULOSE SYNTHASE CATALYTIC SUBUNIT A [UDP-FORMING]"/>
    <property type="match status" value="1"/>
</dbReference>
<dbReference type="InterPro" id="IPR050321">
    <property type="entry name" value="Glycosyltr_2/OpgH_subfam"/>
</dbReference>
<evidence type="ECO:0000259" key="8">
    <source>
        <dbReference type="Pfam" id="PF05157"/>
    </source>
</evidence>
<protein>
    <submittedName>
        <fullName evidence="9">Glycosyltransferase</fullName>
        <ecNumber evidence="9">2.4.-.-</ecNumber>
    </submittedName>
</protein>
<evidence type="ECO:0000313" key="10">
    <source>
        <dbReference type="Proteomes" id="UP001595445"/>
    </source>
</evidence>
<evidence type="ECO:0000256" key="5">
    <source>
        <dbReference type="ARBA" id="ARBA00022989"/>
    </source>
</evidence>
<keyword evidence="5 7" id="KW-1133">Transmembrane helix</keyword>
<feature type="transmembrane region" description="Helical" evidence="7">
    <location>
        <begin position="210"/>
        <end position="233"/>
    </location>
</feature>
<evidence type="ECO:0000256" key="2">
    <source>
        <dbReference type="ARBA" id="ARBA00022676"/>
    </source>
</evidence>
<dbReference type="CDD" id="cd06427">
    <property type="entry name" value="CESA_like_2"/>
    <property type="match status" value="1"/>
</dbReference>
<gene>
    <name evidence="9" type="ORF">ACFOD6_09745</name>
</gene>
<dbReference type="InterPro" id="IPR029044">
    <property type="entry name" value="Nucleotide-diphossugar_trans"/>
</dbReference>
<keyword evidence="6 7" id="KW-0472">Membrane</keyword>
<keyword evidence="2 9" id="KW-0328">Glycosyltransferase</keyword>
<evidence type="ECO:0000256" key="7">
    <source>
        <dbReference type="SAM" id="Phobius"/>
    </source>
</evidence>
<evidence type="ECO:0000256" key="6">
    <source>
        <dbReference type="ARBA" id="ARBA00023136"/>
    </source>
</evidence>
<name>A0ABV7DU92_9RHOB</name>
<evidence type="ECO:0000256" key="1">
    <source>
        <dbReference type="ARBA" id="ARBA00004141"/>
    </source>
</evidence>
<keyword evidence="4 7" id="KW-0812">Transmembrane</keyword>
<accession>A0ABV7DU92</accession>
<comment type="caution">
    <text evidence="9">The sequence shown here is derived from an EMBL/GenBank/DDBJ whole genome shotgun (WGS) entry which is preliminary data.</text>
</comment>
<proteinExistence type="predicted"/>
<feature type="domain" description="Type II secretion system protein GspE N-terminal" evidence="8">
    <location>
        <begin position="75"/>
        <end position="159"/>
    </location>
</feature>
<dbReference type="InterPro" id="IPR037257">
    <property type="entry name" value="T2SS_E_N_sf"/>
</dbReference>
<evidence type="ECO:0000313" key="9">
    <source>
        <dbReference type="EMBL" id="MFC3086326.1"/>
    </source>
</evidence>
<dbReference type="Gene3D" id="3.90.550.10">
    <property type="entry name" value="Spore Coat Polysaccharide Biosynthesis Protein SpsA, Chain A"/>
    <property type="match status" value="1"/>
</dbReference>
<dbReference type="RefSeq" id="WP_242070267.1">
    <property type="nucleotide sequence ID" value="NZ_JAEACP010000020.1"/>
</dbReference>
<dbReference type="PANTHER" id="PTHR43867">
    <property type="entry name" value="CELLULOSE SYNTHASE CATALYTIC SUBUNIT A [UDP-FORMING]"/>
    <property type="match status" value="1"/>
</dbReference>
<dbReference type="EC" id="2.4.-.-" evidence="9"/>
<dbReference type="Pfam" id="PF05157">
    <property type="entry name" value="MshEN"/>
    <property type="match status" value="1"/>
</dbReference>
<dbReference type="SUPFAM" id="SSF160246">
    <property type="entry name" value="EspE N-terminal domain-like"/>
    <property type="match status" value="1"/>
</dbReference>
<keyword evidence="3 9" id="KW-0808">Transferase</keyword>